<dbReference type="OrthoDB" id="1493837at2"/>
<comment type="cofactor">
    <cofactor evidence="18">
        <name>Mg(2+)</name>
        <dbReference type="ChEBI" id="CHEBI:18420"/>
    </cofactor>
    <text evidence="18">Mn(2+), Zn(2+), Cd(2+) and Co(2+) support activity to lesser extents.</text>
</comment>
<keyword evidence="5" id="KW-0808">Transferase</keyword>
<feature type="transmembrane region" description="Helical" evidence="19">
    <location>
        <begin position="90"/>
        <end position="111"/>
    </location>
</feature>
<evidence type="ECO:0000256" key="11">
    <source>
        <dbReference type="ARBA" id="ARBA00023098"/>
    </source>
</evidence>
<evidence type="ECO:0000256" key="3">
    <source>
        <dbReference type="ARBA" id="ARBA00022475"/>
    </source>
</evidence>
<dbReference type="GO" id="GO:0005886">
    <property type="term" value="C:plasma membrane"/>
    <property type="evidence" value="ECO:0007669"/>
    <property type="project" value="UniProtKB-SubCell"/>
</dbReference>
<organism evidence="20 21">
    <name type="scientific">Daejeonella rubra</name>
    <dbReference type="NCBI Taxonomy" id="990371"/>
    <lineage>
        <taxon>Bacteria</taxon>
        <taxon>Pseudomonadati</taxon>
        <taxon>Bacteroidota</taxon>
        <taxon>Sphingobacteriia</taxon>
        <taxon>Sphingobacteriales</taxon>
        <taxon>Sphingobacteriaceae</taxon>
        <taxon>Daejeonella</taxon>
    </lineage>
</organism>
<keyword evidence="4" id="KW-0444">Lipid biosynthesis</keyword>
<feature type="binding site" evidence="17">
    <location>
        <position position="70"/>
    </location>
    <ligand>
        <name>ATP</name>
        <dbReference type="ChEBI" id="CHEBI:30616"/>
    </ligand>
</feature>
<keyword evidence="12 19" id="KW-0472">Membrane</keyword>
<evidence type="ECO:0000256" key="16">
    <source>
        <dbReference type="PIRSR" id="PIRSR600829-2"/>
    </source>
</evidence>
<evidence type="ECO:0000256" key="17">
    <source>
        <dbReference type="PIRSR" id="PIRSR600829-3"/>
    </source>
</evidence>
<evidence type="ECO:0000256" key="7">
    <source>
        <dbReference type="ARBA" id="ARBA00022741"/>
    </source>
</evidence>
<proteinExistence type="inferred from homology"/>
<name>A0A1G9YX82_9SPHI</name>
<keyword evidence="21" id="KW-1185">Reference proteome</keyword>
<evidence type="ECO:0000256" key="4">
    <source>
        <dbReference type="ARBA" id="ARBA00022516"/>
    </source>
</evidence>
<feature type="binding site" evidence="17">
    <location>
        <begin position="88"/>
        <end position="89"/>
    </location>
    <ligand>
        <name>ATP</name>
        <dbReference type="ChEBI" id="CHEBI:30616"/>
    </ligand>
</feature>
<keyword evidence="18" id="KW-0460">Magnesium</keyword>
<keyword evidence="6 19" id="KW-0812">Transmembrane</keyword>
<dbReference type="EMBL" id="FNHH01000046">
    <property type="protein sequence ID" value="SDN13161.1"/>
    <property type="molecule type" value="Genomic_DNA"/>
</dbReference>
<reference evidence="21" key="1">
    <citation type="submission" date="2016-10" db="EMBL/GenBank/DDBJ databases">
        <authorList>
            <person name="Varghese N."/>
            <person name="Submissions S."/>
        </authorList>
    </citation>
    <scope>NUCLEOTIDE SEQUENCE [LARGE SCALE GENOMIC DNA]</scope>
    <source>
        <strain evidence="21">DSM 24536</strain>
    </source>
</reference>
<keyword evidence="3" id="KW-1003">Cell membrane</keyword>
<keyword evidence="9 17" id="KW-0067">ATP-binding</keyword>
<dbReference type="CDD" id="cd14265">
    <property type="entry name" value="UDPK_IM_like"/>
    <property type="match status" value="1"/>
</dbReference>
<feature type="active site" description="Proton acceptor" evidence="15">
    <location>
        <position position="63"/>
    </location>
</feature>
<evidence type="ECO:0000256" key="6">
    <source>
        <dbReference type="ARBA" id="ARBA00022692"/>
    </source>
</evidence>
<keyword evidence="8 20" id="KW-0418">Kinase</keyword>
<evidence type="ECO:0000313" key="21">
    <source>
        <dbReference type="Proteomes" id="UP000199226"/>
    </source>
</evidence>
<keyword evidence="13" id="KW-0594">Phospholipid biosynthesis</keyword>
<dbReference type="STRING" id="990371.SAMN05421813_1462"/>
<dbReference type="RefSeq" id="WP_090707178.1">
    <property type="nucleotide sequence ID" value="NZ_FNHH01000046.1"/>
</dbReference>
<dbReference type="AlphaFoldDB" id="A0A1G9YX82"/>
<dbReference type="PANTHER" id="PTHR34299">
    <property type="entry name" value="DIACYLGLYCEROL KINASE"/>
    <property type="match status" value="1"/>
</dbReference>
<keyword evidence="18" id="KW-0479">Metal-binding</keyword>
<dbReference type="InterPro" id="IPR000829">
    <property type="entry name" value="DAGK"/>
</dbReference>
<dbReference type="Gene3D" id="1.10.287.3610">
    <property type="match status" value="1"/>
</dbReference>
<dbReference type="Proteomes" id="UP000199226">
    <property type="component" value="Unassembled WGS sequence"/>
</dbReference>
<dbReference type="Pfam" id="PF01219">
    <property type="entry name" value="DAGK_prokar"/>
    <property type="match status" value="1"/>
</dbReference>
<evidence type="ECO:0000256" key="8">
    <source>
        <dbReference type="ARBA" id="ARBA00022777"/>
    </source>
</evidence>
<dbReference type="GO" id="GO:0016301">
    <property type="term" value="F:kinase activity"/>
    <property type="evidence" value="ECO:0007669"/>
    <property type="project" value="UniProtKB-KW"/>
</dbReference>
<feature type="transmembrane region" description="Helical" evidence="19">
    <location>
        <begin position="25"/>
        <end position="43"/>
    </location>
</feature>
<evidence type="ECO:0000256" key="18">
    <source>
        <dbReference type="PIRSR" id="PIRSR600829-4"/>
    </source>
</evidence>
<dbReference type="GO" id="GO:0008654">
    <property type="term" value="P:phospholipid biosynthetic process"/>
    <property type="evidence" value="ECO:0007669"/>
    <property type="project" value="UniProtKB-KW"/>
</dbReference>
<evidence type="ECO:0000256" key="12">
    <source>
        <dbReference type="ARBA" id="ARBA00023136"/>
    </source>
</evidence>
<feature type="binding site" evidence="16">
    <location>
        <position position="63"/>
    </location>
    <ligand>
        <name>substrate</name>
    </ligand>
</feature>
<evidence type="ECO:0000256" key="19">
    <source>
        <dbReference type="SAM" id="Phobius"/>
    </source>
</evidence>
<dbReference type="InterPro" id="IPR036945">
    <property type="entry name" value="DAGK_sf"/>
</dbReference>
<keyword evidence="11" id="KW-0443">Lipid metabolism</keyword>
<comment type="subcellular location">
    <subcellularLocation>
        <location evidence="1">Cell membrane</location>
        <topology evidence="1">Multi-pass membrane protein</topology>
    </subcellularLocation>
</comment>
<gene>
    <name evidence="20" type="ORF">SAMN05421813_1462</name>
</gene>
<dbReference type="PANTHER" id="PTHR34299:SF1">
    <property type="entry name" value="DIACYLGLYCEROL KINASE"/>
    <property type="match status" value="1"/>
</dbReference>
<keyword evidence="10 19" id="KW-1133">Transmembrane helix</keyword>
<evidence type="ECO:0000256" key="9">
    <source>
        <dbReference type="ARBA" id="ARBA00022840"/>
    </source>
</evidence>
<dbReference type="InterPro" id="IPR033717">
    <property type="entry name" value="UDPK"/>
</dbReference>
<dbReference type="GO" id="GO:0046872">
    <property type="term" value="F:metal ion binding"/>
    <property type="evidence" value="ECO:0007669"/>
    <property type="project" value="UniProtKB-KW"/>
</dbReference>
<feature type="binding site" evidence="18">
    <location>
        <position position="70"/>
    </location>
    <ligand>
        <name>a divalent metal cation</name>
        <dbReference type="ChEBI" id="CHEBI:60240"/>
    </ligand>
</feature>
<evidence type="ECO:0000256" key="2">
    <source>
        <dbReference type="ARBA" id="ARBA00005967"/>
    </source>
</evidence>
<comment type="similarity">
    <text evidence="2">Belongs to the bacterial diacylglycerol kinase family.</text>
</comment>
<evidence type="ECO:0000256" key="13">
    <source>
        <dbReference type="ARBA" id="ARBA00023209"/>
    </source>
</evidence>
<accession>A0A1G9YX82</accession>
<keyword evidence="7 17" id="KW-0547">Nucleotide-binding</keyword>
<evidence type="ECO:0000256" key="5">
    <source>
        <dbReference type="ARBA" id="ARBA00022679"/>
    </source>
</evidence>
<evidence type="ECO:0000256" key="10">
    <source>
        <dbReference type="ARBA" id="ARBA00022989"/>
    </source>
</evidence>
<evidence type="ECO:0000256" key="14">
    <source>
        <dbReference type="ARBA" id="ARBA00023264"/>
    </source>
</evidence>
<evidence type="ECO:0000313" key="20">
    <source>
        <dbReference type="EMBL" id="SDN13161.1"/>
    </source>
</evidence>
<sequence length="118" mass="13072">MKKFLKGFYFAFNGISYSFRTQLNFRIHCLISLLVIAVCFYLGLTTAEWLWIIAAMAIVFMAELFNTAMETLVDLVSPKFNPKAGLIKDISAAAVLIAALMALITGILILLPKIIHAS</sequence>
<keyword evidence="14" id="KW-1208">Phospholipid metabolism</keyword>
<evidence type="ECO:0000256" key="15">
    <source>
        <dbReference type="PIRSR" id="PIRSR600829-1"/>
    </source>
</evidence>
<evidence type="ECO:0000256" key="1">
    <source>
        <dbReference type="ARBA" id="ARBA00004651"/>
    </source>
</evidence>
<protein>
    <submittedName>
        <fullName evidence="20">Diacylglycerol kinase (ATP)</fullName>
    </submittedName>
</protein>
<dbReference type="GO" id="GO:0005524">
    <property type="term" value="F:ATP binding"/>
    <property type="evidence" value="ECO:0007669"/>
    <property type="project" value="UniProtKB-KW"/>
</dbReference>